<sequence length="202" mass="22893">MKTLQLLLLFSPLVSFGQETFLEKHDNTVWTDGSSTISFRKLSSIKYSESTKQIKGYVFDGFLKKSYGDIKLYNDQGYFIISDSIQNLNNLYVINAKSGLNIRKSPSSTGEIITKLGYGIAVIIKSGQKYNNVDSFIINDIDKDTGESIEVEGKWVEIETYSPAGHRQELFPDNNASWSFTNKVDEMTRYLECHMCGYKAIT</sequence>
<protein>
    <recommendedName>
        <fullName evidence="2">SH3b domain-containing protein</fullName>
    </recommendedName>
</protein>
<evidence type="ECO:0000313" key="1">
    <source>
        <dbReference type="EMBL" id="SVD71172.1"/>
    </source>
</evidence>
<name>A0A382XJ74_9ZZZZ</name>
<reference evidence="1" key="1">
    <citation type="submission" date="2018-05" db="EMBL/GenBank/DDBJ databases">
        <authorList>
            <person name="Lanie J.A."/>
            <person name="Ng W.-L."/>
            <person name="Kazmierczak K.M."/>
            <person name="Andrzejewski T.M."/>
            <person name="Davidsen T.M."/>
            <person name="Wayne K.J."/>
            <person name="Tettelin H."/>
            <person name="Glass J.I."/>
            <person name="Rusch D."/>
            <person name="Podicherti R."/>
            <person name="Tsui H.-C.T."/>
            <person name="Winkler M.E."/>
        </authorList>
    </citation>
    <scope>NUCLEOTIDE SEQUENCE</scope>
</reference>
<proteinExistence type="predicted"/>
<gene>
    <name evidence="1" type="ORF">METZ01_LOCUS424026</name>
</gene>
<evidence type="ECO:0008006" key="2">
    <source>
        <dbReference type="Google" id="ProtNLM"/>
    </source>
</evidence>
<organism evidence="1">
    <name type="scientific">marine metagenome</name>
    <dbReference type="NCBI Taxonomy" id="408172"/>
    <lineage>
        <taxon>unclassified sequences</taxon>
        <taxon>metagenomes</taxon>
        <taxon>ecological metagenomes</taxon>
    </lineage>
</organism>
<dbReference type="EMBL" id="UINC01168235">
    <property type="protein sequence ID" value="SVD71172.1"/>
    <property type="molecule type" value="Genomic_DNA"/>
</dbReference>
<feature type="non-terminal residue" evidence="1">
    <location>
        <position position="202"/>
    </location>
</feature>
<accession>A0A382XJ74</accession>
<dbReference type="AlphaFoldDB" id="A0A382XJ74"/>
<dbReference type="Gene3D" id="2.30.30.40">
    <property type="entry name" value="SH3 Domains"/>
    <property type="match status" value="1"/>
</dbReference>